<proteinExistence type="predicted"/>
<evidence type="ECO:0000313" key="2">
    <source>
        <dbReference type="Proteomes" id="UP001057402"/>
    </source>
</evidence>
<keyword evidence="2" id="KW-1185">Reference proteome</keyword>
<comment type="caution">
    <text evidence="1">The sequence shown here is derived from an EMBL/GenBank/DDBJ whole genome shotgun (WGS) entry which is preliminary data.</text>
</comment>
<dbReference type="EMBL" id="CM042884">
    <property type="protein sequence ID" value="KAI4369234.1"/>
    <property type="molecule type" value="Genomic_DNA"/>
</dbReference>
<evidence type="ECO:0000313" key="1">
    <source>
        <dbReference type="EMBL" id="KAI4369234.1"/>
    </source>
</evidence>
<name>A0ACB9QRI1_9MYRT</name>
<reference evidence="2" key="1">
    <citation type="journal article" date="2023" name="Front. Plant Sci.">
        <title>Chromosomal-level genome assembly of Melastoma candidum provides insights into trichome evolution.</title>
        <authorList>
            <person name="Zhong Y."/>
            <person name="Wu W."/>
            <person name="Sun C."/>
            <person name="Zou P."/>
            <person name="Liu Y."/>
            <person name="Dai S."/>
            <person name="Zhou R."/>
        </authorList>
    </citation>
    <scope>NUCLEOTIDE SEQUENCE [LARGE SCALE GENOMIC DNA]</scope>
</reference>
<accession>A0ACB9QRI1</accession>
<dbReference type="Proteomes" id="UP001057402">
    <property type="component" value="Chromosome 5"/>
</dbReference>
<sequence length="138" mass="15216">MAIHNGTVTIAPRVAVAVIICLLVGVRNEPDITPIGYTCFGQLDPLSQNQAAVQVVLDRLIDNTADRAYNYYTSSRRGGARCFGHAICRNTIPHEDCITCLIVAETILQMTCGFPGSARLKLVDCGLRWQFNRYVDDI</sequence>
<organism evidence="1 2">
    <name type="scientific">Melastoma candidum</name>
    <dbReference type="NCBI Taxonomy" id="119954"/>
    <lineage>
        <taxon>Eukaryota</taxon>
        <taxon>Viridiplantae</taxon>
        <taxon>Streptophyta</taxon>
        <taxon>Embryophyta</taxon>
        <taxon>Tracheophyta</taxon>
        <taxon>Spermatophyta</taxon>
        <taxon>Magnoliopsida</taxon>
        <taxon>eudicotyledons</taxon>
        <taxon>Gunneridae</taxon>
        <taxon>Pentapetalae</taxon>
        <taxon>rosids</taxon>
        <taxon>malvids</taxon>
        <taxon>Myrtales</taxon>
        <taxon>Melastomataceae</taxon>
        <taxon>Melastomatoideae</taxon>
        <taxon>Melastomateae</taxon>
        <taxon>Melastoma</taxon>
    </lineage>
</organism>
<gene>
    <name evidence="1" type="ORF">MLD38_017702</name>
</gene>
<protein>
    <submittedName>
        <fullName evidence="1">Uncharacterized protein</fullName>
    </submittedName>
</protein>